<proteinExistence type="predicted"/>
<comment type="caution">
    <text evidence="1">The sequence shown here is derived from an EMBL/GenBank/DDBJ whole genome shotgun (WGS) entry which is preliminary data.</text>
</comment>
<dbReference type="Proteomes" id="UP000706039">
    <property type="component" value="Unassembled WGS sequence"/>
</dbReference>
<evidence type="ECO:0000313" key="2">
    <source>
        <dbReference type="Proteomes" id="UP000706039"/>
    </source>
</evidence>
<protein>
    <submittedName>
        <fullName evidence="1">Mth938-like domain-containing protein</fullName>
    </submittedName>
</protein>
<dbReference type="Gene3D" id="3.40.1230.10">
    <property type="entry name" value="MTH938-like"/>
    <property type="match status" value="1"/>
</dbReference>
<dbReference type="PANTHER" id="PTHR21192:SF2">
    <property type="entry name" value="NADH DEHYDROGENASE [UBIQUINONE] 1 ALPHA SUBCOMPLEX ASSEMBLY FACTOR 3"/>
    <property type="match status" value="1"/>
</dbReference>
<gene>
    <name evidence="1" type="ORF">K7G82_17295</name>
</gene>
<dbReference type="SUPFAM" id="SSF64076">
    <property type="entry name" value="MTH938-like"/>
    <property type="match status" value="1"/>
</dbReference>
<dbReference type="Pfam" id="PF04430">
    <property type="entry name" value="DUF498"/>
    <property type="match status" value="1"/>
</dbReference>
<accession>A0ABS7PRV5</accession>
<name>A0ABS7PRV5_9SPHN</name>
<sequence length="122" mass="12550">MQVRPDAAGPGPRITGFADGGFRIDGRVMTAALLTPQNAAAWDAPALDALDAVALAPLVAVRPEFILIGTGAVMARPPRALVDALDADGIGVEAMDSRAAARAWGILRGEDRWIAAALLPLA</sequence>
<dbReference type="InterPro" id="IPR007523">
    <property type="entry name" value="NDUFAF3/AAMDC"/>
</dbReference>
<reference evidence="1 2" key="1">
    <citation type="submission" date="2021-08" db="EMBL/GenBank/DDBJ databases">
        <authorList>
            <person name="Tuo L."/>
        </authorList>
    </citation>
    <scope>NUCLEOTIDE SEQUENCE [LARGE SCALE GENOMIC DNA]</scope>
    <source>
        <strain evidence="1 2">JCM 31229</strain>
    </source>
</reference>
<keyword evidence="2" id="KW-1185">Reference proteome</keyword>
<dbReference type="EMBL" id="JAINVV010000008">
    <property type="protein sequence ID" value="MBY8824064.1"/>
    <property type="molecule type" value="Genomic_DNA"/>
</dbReference>
<dbReference type="InterPro" id="IPR036748">
    <property type="entry name" value="MTH938-like_sf"/>
</dbReference>
<dbReference type="PANTHER" id="PTHR21192">
    <property type="entry name" value="NUCLEAR PROTEIN E3-3"/>
    <property type="match status" value="1"/>
</dbReference>
<evidence type="ECO:0000313" key="1">
    <source>
        <dbReference type="EMBL" id="MBY8824064.1"/>
    </source>
</evidence>
<organism evidence="1 2">
    <name type="scientific">Sphingomonas colocasiae</name>
    <dbReference type="NCBI Taxonomy" id="1848973"/>
    <lineage>
        <taxon>Bacteria</taxon>
        <taxon>Pseudomonadati</taxon>
        <taxon>Pseudomonadota</taxon>
        <taxon>Alphaproteobacteria</taxon>
        <taxon>Sphingomonadales</taxon>
        <taxon>Sphingomonadaceae</taxon>
        <taxon>Sphingomonas</taxon>
    </lineage>
</organism>